<dbReference type="InterPro" id="IPR012341">
    <property type="entry name" value="6hp_glycosidase-like_sf"/>
</dbReference>
<gene>
    <name evidence="1" type="ORF">METZ01_LOCUS72706</name>
</gene>
<protein>
    <recommendedName>
        <fullName evidence="2">Prenyltransferase</fullName>
    </recommendedName>
</protein>
<evidence type="ECO:0008006" key="2">
    <source>
        <dbReference type="Google" id="ProtNLM"/>
    </source>
</evidence>
<accession>A0A381TUY5</accession>
<organism evidence="1">
    <name type="scientific">marine metagenome</name>
    <dbReference type="NCBI Taxonomy" id="408172"/>
    <lineage>
        <taxon>unclassified sequences</taxon>
        <taxon>metagenomes</taxon>
        <taxon>ecological metagenomes</taxon>
    </lineage>
</organism>
<reference evidence="1" key="1">
    <citation type="submission" date="2018-05" db="EMBL/GenBank/DDBJ databases">
        <authorList>
            <person name="Lanie J.A."/>
            <person name="Ng W.-L."/>
            <person name="Kazmierczak K.M."/>
            <person name="Andrzejewski T.M."/>
            <person name="Davidsen T.M."/>
            <person name="Wayne K.J."/>
            <person name="Tettelin H."/>
            <person name="Glass J.I."/>
            <person name="Rusch D."/>
            <person name="Podicherti R."/>
            <person name="Tsui H.-C.T."/>
            <person name="Winkler M.E."/>
        </authorList>
    </citation>
    <scope>NUCLEOTIDE SEQUENCE</scope>
</reference>
<dbReference type="InterPro" id="IPR008928">
    <property type="entry name" value="6-hairpin_glycosidase_sf"/>
</dbReference>
<proteinExistence type="predicted"/>
<dbReference type="AlphaFoldDB" id="A0A381TUY5"/>
<sequence>MALTVAGEIEAAKKAYEWIQLNQEQTGGWFSEYKSSSPSKRRIETNFSAYICVGIWHFYLVTKDKDFLEQYFPVLDRAMEFVTSMQSDDGDIIWALDEQGSKLDDSLVTGCSSIYKSLECFFAIQRLLNKDLGNIKEVMNSLKISILDKPERFDRGWKSKDRYSMDWYYPILCGVRSGNSATETFRRREEEFVVEGLGCKCVLEEPWVTVAESSELVMALVSSGNLNRAEEIFSWLHQWKDPQDNLYWTGYVYPDKAFWPVEKTTWTAAAVLLAADTLYKFTDASRLFIKDWSE</sequence>
<dbReference type="GO" id="GO:0005975">
    <property type="term" value="P:carbohydrate metabolic process"/>
    <property type="evidence" value="ECO:0007669"/>
    <property type="project" value="InterPro"/>
</dbReference>
<dbReference type="SUPFAM" id="SSF48208">
    <property type="entry name" value="Six-hairpin glycosidases"/>
    <property type="match status" value="1"/>
</dbReference>
<dbReference type="Gene3D" id="1.50.10.10">
    <property type="match status" value="1"/>
</dbReference>
<dbReference type="EMBL" id="UINC01005213">
    <property type="protein sequence ID" value="SVA19852.1"/>
    <property type="molecule type" value="Genomic_DNA"/>
</dbReference>
<name>A0A381TUY5_9ZZZZ</name>
<evidence type="ECO:0000313" key="1">
    <source>
        <dbReference type="EMBL" id="SVA19852.1"/>
    </source>
</evidence>